<feature type="transmembrane region" description="Helical" evidence="1">
    <location>
        <begin position="394"/>
        <end position="412"/>
    </location>
</feature>
<dbReference type="EMBL" id="CP060636">
    <property type="protein sequence ID" value="QNM12560.1"/>
    <property type="molecule type" value="Genomic_DNA"/>
</dbReference>
<feature type="transmembrane region" description="Helical" evidence="1">
    <location>
        <begin position="336"/>
        <end position="357"/>
    </location>
</feature>
<dbReference type="InterPro" id="IPR025291">
    <property type="entry name" value="DUF4153"/>
</dbReference>
<accession>A0A7G9GP28</accession>
<dbReference type="AlphaFoldDB" id="A0A7G9GP28"/>
<dbReference type="RefSeq" id="WP_117516344.1">
    <property type="nucleotide sequence ID" value="NZ_CP060636.1"/>
</dbReference>
<reference evidence="2 3" key="1">
    <citation type="submission" date="2020-08" db="EMBL/GenBank/DDBJ databases">
        <authorList>
            <person name="Liu C."/>
            <person name="Sun Q."/>
        </authorList>
    </citation>
    <scope>NUCLEOTIDE SEQUENCE [LARGE SCALE GENOMIC DNA]</scope>
    <source>
        <strain evidence="2 3">NSJ-61</strain>
    </source>
</reference>
<keyword evidence="3" id="KW-1185">Reference proteome</keyword>
<dbReference type="Pfam" id="PF13687">
    <property type="entry name" value="DUF4153"/>
    <property type="match status" value="1"/>
</dbReference>
<dbReference type="KEGG" id="ehn:H9Q80_00960"/>
<gene>
    <name evidence="2" type="ORF">H9Q80_00960</name>
</gene>
<feature type="transmembrane region" description="Helical" evidence="1">
    <location>
        <begin position="21"/>
        <end position="39"/>
    </location>
</feature>
<evidence type="ECO:0000313" key="2">
    <source>
        <dbReference type="EMBL" id="QNM12560.1"/>
    </source>
</evidence>
<feature type="transmembrane region" description="Helical" evidence="1">
    <location>
        <begin position="98"/>
        <end position="116"/>
    </location>
</feature>
<feature type="transmembrane region" description="Helical" evidence="1">
    <location>
        <begin position="168"/>
        <end position="187"/>
    </location>
</feature>
<feature type="transmembrane region" description="Helical" evidence="1">
    <location>
        <begin position="303"/>
        <end position="324"/>
    </location>
</feature>
<dbReference type="Proteomes" id="UP000515856">
    <property type="component" value="Chromosome"/>
</dbReference>
<keyword evidence="1" id="KW-0812">Transmembrane</keyword>
<feature type="transmembrane region" description="Helical" evidence="1">
    <location>
        <begin position="76"/>
        <end position="92"/>
    </location>
</feature>
<evidence type="ECO:0000313" key="3">
    <source>
        <dbReference type="Proteomes" id="UP000515856"/>
    </source>
</evidence>
<feature type="transmembrane region" description="Helical" evidence="1">
    <location>
        <begin position="207"/>
        <end position="232"/>
    </location>
</feature>
<protein>
    <submittedName>
        <fullName evidence="2">DUF4173 domain-containing protein</fullName>
    </submittedName>
</protein>
<feature type="transmembrane region" description="Helical" evidence="1">
    <location>
        <begin position="369"/>
        <end position="387"/>
    </location>
</feature>
<name>A0A7G9GP28_9FIRM</name>
<feature type="transmembrane region" description="Helical" evidence="1">
    <location>
        <begin position="51"/>
        <end position="67"/>
    </location>
</feature>
<sequence length="436" mass="51503">MLKKSITSDVGFRVPKMSLKTLDILFSITLFILTLLFIYQTSFFHTDTLSALYMLVLLGISLLYQYLRMRKLRKQSWYLAIFLFVDILPNIIYQNQPFLKMVNFLFFNIIYAYWFLECGNHLIKEKESDWIINDILHAILHAPFHYLSASFQLFKSAFPFKFNDSLKILLGLCFSIPLLFLIIPLLMRADNMFAYYIEQIHFDEEFIFRWLMTLFFTFPLFFYYLSLSYGNIAHQSVSLYQEDIMLQRRKRLCFLPSTICTTIELVLCATYFLFFIAGIQGIISSMGMNRDVFSFSDFARQGFFELCVIATLNLTIIIMINVTSEYRTQFAIWVERCLIILTVLLVLCAMTKLYLYISAYDALTYLRMYAAWFLCLLLGVFLLLLFCKKDGTPHILWITRFVMAAFLILNLINVPHWVNSSYDETAPYTIMEYHEE</sequence>
<organism evidence="2 3">
    <name type="scientific">[Eubacterium] hominis</name>
    <dbReference type="NCBI Taxonomy" id="2764325"/>
    <lineage>
        <taxon>Bacteria</taxon>
        <taxon>Bacillati</taxon>
        <taxon>Bacillota</taxon>
        <taxon>Erysipelotrichia</taxon>
        <taxon>Erysipelotrichales</taxon>
        <taxon>Erysipelotrichaceae</taxon>
        <taxon>Amedibacillus</taxon>
    </lineage>
</organism>
<keyword evidence="1" id="KW-0472">Membrane</keyword>
<proteinExistence type="predicted"/>
<feature type="transmembrane region" description="Helical" evidence="1">
    <location>
        <begin position="253"/>
        <end position="283"/>
    </location>
</feature>
<evidence type="ECO:0000256" key="1">
    <source>
        <dbReference type="SAM" id="Phobius"/>
    </source>
</evidence>
<keyword evidence="1" id="KW-1133">Transmembrane helix</keyword>